<dbReference type="InterPro" id="IPR036890">
    <property type="entry name" value="HATPase_C_sf"/>
</dbReference>
<dbReference type="SUPFAM" id="SSF47384">
    <property type="entry name" value="Homodimeric domain of signal transducing histidine kinase"/>
    <property type="match status" value="1"/>
</dbReference>
<keyword evidence="9" id="KW-1133">Transmembrane helix</keyword>
<name>A0ABM9XEJ8_9STRE</name>
<evidence type="ECO:0000256" key="8">
    <source>
        <dbReference type="ARBA" id="ARBA00023136"/>
    </source>
</evidence>
<dbReference type="InterPro" id="IPR050351">
    <property type="entry name" value="BphY/WalK/GraS-like"/>
</dbReference>
<keyword evidence="7" id="KW-0902">Two-component regulatory system</keyword>
<evidence type="ECO:0000256" key="7">
    <source>
        <dbReference type="ARBA" id="ARBA00023012"/>
    </source>
</evidence>
<reference evidence="11" key="2">
    <citation type="submission" date="2013-09" db="EMBL/GenBank/DDBJ databases">
        <title>Draft genome sequence of Streptococcus infantarius subsp. infantarius ATCC BAA-102.</title>
        <authorList>
            <person name="Sudarsanam P."/>
            <person name="Ley R."/>
            <person name="Guruge J."/>
            <person name="Turnbaugh P.J."/>
            <person name="Mahowald M."/>
            <person name="Liep D."/>
            <person name="Gordon J."/>
        </authorList>
    </citation>
    <scope>NUCLEOTIDE SEQUENCE</scope>
    <source>
        <strain evidence="11">ATCC BAA-102</strain>
    </source>
</reference>
<dbReference type="PROSITE" id="PS50109">
    <property type="entry name" value="HIS_KIN"/>
    <property type="match status" value="1"/>
</dbReference>
<dbReference type="PANTHER" id="PTHR45453">
    <property type="entry name" value="PHOSPHATE REGULON SENSOR PROTEIN PHOR"/>
    <property type="match status" value="1"/>
</dbReference>
<keyword evidence="6 11" id="KW-0418">Kinase</keyword>
<evidence type="ECO:0000313" key="12">
    <source>
        <dbReference type="Proteomes" id="UP000005602"/>
    </source>
</evidence>
<organism evidence="11 12">
    <name type="scientific">Streptococcus infantarius subsp. infantarius ATCC BAA-102</name>
    <dbReference type="NCBI Taxonomy" id="471872"/>
    <lineage>
        <taxon>Bacteria</taxon>
        <taxon>Bacillati</taxon>
        <taxon>Bacillota</taxon>
        <taxon>Bacilli</taxon>
        <taxon>Lactobacillales</taxon>
        <taxon>Streptococcaceae</taxon>
        <taxon>Streptococcus</taxon>
    </lineage>
</organism>
<dbReference type="PANTHER" id="PTHR45453:SF1">
    <property type="entry name" value="PHOSPHATE REGULON SENSOR PROTEIN PHOR"/>
    <property type="match status" value="1"/>
</dbReference>
<dbReference type="Pfam" id="PF13426">
    <property type="entry name" value="PAS_9"/>
    <property type="match status" value="1"/>
</dbReference>
<keyword evidence="4" id="KW-0597">Phosphoprotein</keyword>
<dbReference type="CDD" id="cd00082">
    <property type="entry name" value="HisKA"/>
    <property type="match status" value="1"/>
</dbReference>
<dbReference type="SUPFAM" id="SSF55785">
    <property type="entry name" value="PYP-like sensor domain (PAS domain)"/>
    <property type="match status" value="1"/>
</dbReference>
<dbReference type="Gene3D" id="1.10.287.130">
    <property type="match status" value="1"/>
</dbReference>
<dbReference type="Proteomes" id="UP000005602">
    <property type="component" value="Unassembled WGS sequence"/>
</dbReference>
<dbReference type="Pfam" id="PF00512">
    <property type="entry name" value="HisKA"/>
    <property type="match status" value="1"/>
</dbReference>
<feature type="transmembrane region" description="Helical" evidence="9">
    <location>
        <begin position="12"/>
        <end position="34"/>
    </location>
</feature>
<evidence type="ECO:0000256" key="1">
    <source>
        <dbReference type="ARBA" id="ARBA00000085"/>
    </source>
</evidence>
<dbReference type="Gene3D" id="3.30.450.20">
    <property type="entry name" value="PAS domain"/>
    <property type="match status" value="1"/>
</dbReference>
<feature type="transmembrane region" description="Helical" evidence="9">
    <location>
        <begin position="147"/>
        <end position="170"/>
    </location>
</feature>
<dbReference type="CDD" id="cd00075">
    <property type="entry name" value="HATPase"/>
    <property type="match status" value="1"/>
</dbReference>
<dbReference type="InterPro" id="IPR003594">
    <property type="entry name" value="HATPase_dom"/>
</dbReference>
<evidence type="ECO:0000256" key="2">
    <source>
        <dbReference type="ARBA" id="ARBA00004370"/>
    </source>
</evidence>
<dbReference type="EMBL" id="ABJK02000019">
    <property type="protein sequence ID" value="EDT47699.1"/>
    <property type="molecule type" value="Genomic_DNA"/>
</dbReference>
<comment type="subcellular location">
    <subcellularLocation>
        <location evidence="2">Membrane</location>
    </subcellularLocation>
</comment>
<comment type="catalytic activity">
    <reaction evidence="1">
        <text>ATP + protein L-histidine = ADP + protein N-phospho-L-histidine.</text>
        <dbReference type="EC" id="2.7.13.3"/>
    </reaction>
</comment>
<sequence length="552" mass="62729">MIMVKKIFRSTLMVTLGILFLAIMLIMGVLYSYFAQVQKEQLQTETSLVAQGVNLEGKSYFNHLKVSGVRMTWIDHKGDVLYDSHSNAKKMDNHANRKEFKEALADGYGESTRYSSTLTTKSLYLAQRLDDGTVIRLSVTQHSLLLLYIRMFQPFGLIIILAIALSIWVARYTAKRIVAPLNDLDLDQPLQNEAYDEISPLLRRIDHHQKALSKQEALLNQKKEEFDTIISKIKEGIILLDAKCQVISINDAAQQLFQTDQTCLGKDILQITRDLSFHKWLKSGLAGHKQEGIIHFDKESYKVLIRPILFDGHVTGLVILLFDVTEQLQIEQLRHEFTANVSHELKTPLHVISGYSEMLVNGMVSSEDVPYFAGKIYKESKRMVQLVEDIINLSHLDETDQVPMETLDIYAIAKNVLDSLSTKASQRQIHLHLTGQPTMMLGNPALIHSVLYNLCDNAITYNRDKGSVEVTITSDEKYVFLTIKDTGLGIPKEEQERIFERFYRVDKSRSRKVGGTGLGLSIVKHALKLHEATIQVRSQENIGTQMLLTFHK</sequence>
<dbReference type="SMART" id="SM00388">
    <property type="entry name" value="HisKA"/>
    <property type="match status" value="1"/>
</dbReference>
<evidence type="ECO:0000256" key="4">
    <source>
        <dbReference type="ARBA" id="ARBA00022553"/>
    </source>
</evidence>
<evidence type="ECO:0000256" key="5">
    <source>
        <dbReference type="ARBA" id="ARBA00022679"/>
    </source>
</evidence>
<dbReference type="SMART" id="SM00091">
    <property type="entry name" value="PAS"/>
    <property type="match status" value="1"/>
</dbReference>
<dbReference type="PRINTS" id="PR00344">
    <property type="entry name" value="BCTRLSENSOR"/>
</dbReference>
<dbReference type="Gene3D" id="3.30.565.10">
    <property type="entry name" value="Histidine kinase-like ATPase, C-terminal domain"/>
    <property type="match status" value="1"/>
</dbReference>
<accession>A0ABM9XEJ8</accession>
<dbReference type="Pfam" id="PF02518">
    <property type="entry name" value="HATPase_c"/>
    <property type="match status" value="1"/>
</dbReference>
<proteinExistence type="predicted"/>
<keyword evidence="8 9" id="KW-0472">Membrane</keyword>
<dbReference type="InterPro" id="IPR003661">
    <property type="entry name" value="HisK_dim/P_dom"/>
</dbReference>
<feature type="domain" description="Histidine kinase" evidence="10">
    <location>
        <begin position="340"/>
        <end position="552"/>
    </location>
</feature>
<protein>
    <recommendedName>
        <fullName evidence="3">histidine kinase</fullName>
        <ecNumber evidence="3">2.7.13.3</ecNumber>
    </recommendedName>
</protein>
<dbReference type="InterPro" id="IPR005467">
    <property type="entry name" value="His_kinase_dom"/>
</dbReference>
<evidence type="ECO:0000256" key="3">
    <source>
        <dbReference type="ARBA" id="ARBA00012438"/>
    </source>
</evidence>
<evidence type="ECO:0000259" key="10">
    <source>
        <dbReference type="PROSITE" id="PS50109"/>
    </source>
</evidence>
<dbReference type="GO" id="GO:0016301">
    <property type="term" value="F:kinase activity"/>
    <property type="evidence" value="ECO:0007669"/>
    <property type="project" value="UniProtKB-KW"/>
</dbReference>
<dbReference type="SUPFAM" id="SSF55874">
    <property type="entry name" value="ATPase domain of HSP90 chaperone/DNA topoisomerase II/histidine kinase"/>
    <property type="match status" value="1"/>
</dbReference>
<dbReference type="InterPro" id="IPR004358">
    <property type="entry name" value="Sig_transdc_His_kin-like_C"/>
</dbReference>
<evidence type="ECO:0000313" key="11">
    <source>
        <dbReference type="EMBL" id="EDT47699.1"/>
    </source>
</evidence>
<dbReference type="InterPro" id="IPR000014">
    <property type="entry name" value="PAS"/>
</dbReference>
<keyword evidence="5" id="KW-0808">Transferase</keyword>
<keyword evidence="12" id="KW-1185">Reference proteome</keyword>
<dbReference type="SMART" id="SM00387">
    <property type="entry name" value="HATPase_c"/>
    <property type="match status" value="1"/>
</dbReference>
<dbReference type="InterPro" id="IPR036097">
    <property type="entry name" value="HisK_dim/P_sf"/>
</dbReference>
<keyword evidence="9" id="KW-0812">Transmembrane</keyword>
<dbReference type="EC" id="2.7.13.3" evidence="3"/>
<gene>
    <name evidence="11" type="ORF">STRINF_01064</name>
</gene>
<evidence type="ECO:0000256" key="6">
    <source>
        <dbReference type="ARBA" id="ARBA00022777"/>
    </source>
</evidence>
<comment type="caution">
    <text evidence="11">The sequence shown here is derived from an EMBL/GenBank/DDBJ whole genome shotgun (WGS) entry which is preliminary data.</text>
</comment>
<dbReference type="InterPro" id="IPR035965">
    <property type="entry name" value="PAS-like_dom_sf"/>
</dbReference>
<reference evidence="11" key="1">
    <citation type="submission" date="2008-03" db="EMBL/GenBank/DDBJ databases">
        <authorList>
            <person name="Fulton L."/>
            <person name="Clifton S."/>
            <person name="Fulton B."/>
            <person name="Xu J."/>
            <person name="Minx P."/>
            <person name="Pepin K.H."/>
            <person name="Johnson M."/>
            <person name="Thiruvilangam P."/>
            <person name="Bhonagiri V."/>
            <person name="Nash W.E."/>
            <person name="Mardis E.R."/>
            <person name="Wilson R.K."/>
        </authorList>
    </citation>
    <scope>NUCLEOTIDE SEQUENCE [LARGE SCALE GENOMIC DNA]</scope>
    <source>
        <strain evidence="11">ATCC BAA-102</strain>
    </source>
</reference>
<evidence type="ECO:0000256" key="9">
    <source>
        <dbReference type="SAM" id="Phobius"/>
    </source>
</evidence>